<evidence type="ECO:0000313" key="2">
    <source>
        <dbReference type="Proteomes" id="UP000886891"/>
    </source>
</evidence>
<dbReference type="Pfam" id="PF02597">
    <property type="entry name" value="ThiS"/>
    <property type="match status" value="1"/>
</dbReference>
<dbReference type="AlphaFoldDB" id="A0A9D1SXN0"/>
<dbReference type="InterPro" id="IPR003749">
    <property type="entry name" value="ThiS/MoaD-like"/>
</dbReference>
<name>A0A9D1SXN0_9FIRM</name>
<sequence length="82" mass="9546">MITVEFFGLYRLKYQMKEVRLEASSVKELFEKLYELNPAYTVKELRNSIVIVNDVNFNDLKKYRTKLKDGDHVLIMSPASGG</sequence>
<dbReference type="InterPro" id="IPR012675">
    <property type="entry name" value="Beta-grasp_dom_sf"/>
</dbReference>
<protein>
    <submittedName>
        <fullName evidence="1">MoaD/ThiS family protein</fullName>
    </submittedName>
</protein>
<reference evidence="1" key="1">
    <citation type="submission" date="2020-10" db="EMBL/GenBank/DDBJ databases">
        <authorList>
            <person name="Gilroy R."/>
        </authorList>
    </citation>
    <scope>NUCLEOTIDE SEQUENCE</scope>
    <source>
        <strain evidence="1">23406</strain>
    </source>
</reference>
<gene>
    <name evidence="1" type="ORF">IAB14_04510</name>
</gene>
<dbReference type="CDD" id="cd17040">
    <property type="entry name" value="Ubl_MoaD_like"/>
    <property type="match status" value="1"/>
</dbReference>
<reference evidence="1" key="2">
    <citation type="journal article" date="2021" name="PeerJ">
        <title>Extensive microbial diversity within the chicken gut microbiome revealed by metagenomics and culture.</title>
        <authorList>
            <person name="Gilroy R."/>
            <person name="Ravi A."/>
            <person name="Getino M."/>
            <person name="Pursley I."/>
            <person name="Horton D.L."/>
            <person name="Alikhan N.F."/>
            <person name="Baker D."/>
            <person name="Gharbi K."/>
            <person name="Hall N."/>
            <person name="Watson M."/>
            <person name="Adriaenssens E.M."/>
            <person name="Foster-Nyarko E."/>
            <person name="Jarju S."/>
            <person name="Secka A."/>
            <person name="Antonio M."/>
            <person name="Oren A."/>
            <person name="Chaudhuri R.R."/>
            <person name="La Ragione R."/>
            <person name="Hildebrand F."/>
            <person name="Pallen M.J."/>
        </authorList>
    </citation>
    <scope>NUCLEOTIDE SEQUENCE</scope>
    <source>
        <strain evidence="1">23406</strain>
    </source>
</reference>
<accession>A0A9D1SXN0</accession>
<organism evidence="1 2">
    <name type="scientific">Candidatus Stercoripulliclostridium merdipullorum</name>
    <dbReference type="NCBI Taxonomy" id="2840952"/>
    <lineage>
        <taxon>Bacteria</taxon>
        <taxon>Bacillati</taxon>
        <taxon>Bacillota</taxon>
        <taxon>Clostridia</taxon>
        <taxon>Eubacteriales</taxon>
        <taxon>Candidatus Stercoripulliclostridium</taxon>
    </lineage>
</organism>
<dbReference type="EMBL" id="DVOH01000034">
    <property type="protein sequence ID" value="HIV00354.1"/>
    <property type="molecule type" value="Genomic_DNA"/>
</dbReference>
<dbReference type="InterPro" id="IPR016155">
    <property type="entry name" value="Mopterin_synth/thiamin_S_b"/>
</dbReference>
<evidence type="ECO:0000313" key="1">
    <source>
        <dbReference type="EMBL" id="HIV00354.1"/>
    </source>
</evidence>
<comment type="caution">
    <text evidence="1">The sequence shown here is derived from an EMBL/GenBank/DDBJ whole genome shotgun (WGS) entry which is preliminary data.</text>
</comment>
<dbReference type="Gene3D" id="3.10.20.30">
    <property type="match status" value="1"/>
</dbReference>
<dbReference type="Proteomes" id="UP000886891">
    <property type="component" value="Unassembled WGS sequence"/>
</dbReference>
<dbReference type="SUPFAM" id="SSF54285">
    <property type="entry name" value="MoaD/ThiS"/>
    <property type="match status" value="1"/>
</dbReference>
<proteinExistence type="predicted"/>